<keyword evidence="3" id="KW-1185">Reference proteome</keyword>
<reference evidence="2" key="1">
    <citation type="submission" date="2022-08" db="EMBL/GenBank/DDBJ databases">
        <title>A Global Phylogenomic Analysis of the Shiitake Genus Lentinula.</title>
        <authorList>
            <consortium name="DOE Joint Genome Institute"/>
            <person name="Sierra-Patev S."/>
            <person name="Min B."/>
            <person name="Naranjo-Ortiz M."/>
            <person name="Looney B."/>
            <person name="Konkel Z."/>
            <person name="Slot J.C."/>
            <person name="Sakamoto Y."/>
            <person name="Steenwyk J.L."/>
            <person name="Rokas A."/>
            <person name="Carro J."/>
            <person name="Camarero S."/>
            <person name="Ferreira P."/>
            <person name="Molpeceres G."/>
            <person name="Ruiz-Duenas F.J."/>
            <person name="Serrano A."/>
            <person name="Henrissat B."/>
            <person name="Drula E."/>
            <person name="Hughes K.W."/>
            <person name="Mata J.L."/>
            <person name="Ishikawa N.K."/>
            <person name="Vargas-Isla R."/>
            <person name="Ushijima S."/>
            <person name="Smith C.A."/>
            <person name="Ahrendt S."/>
            <person name="Andreopoulos W."/>
            <person name="He G."/>
            <person name="Labutti K."/>
            <person name="Lipzen A."/>
            <person name="Ng V."/>
            <person name="Riley R."/>
            <person name="Sandor L."/>
            <person name="Barry K."/>
            <person name="Martinez A.T."/>
            <person name="Xiao Y."/>
            <person name="Gibbons J.G."/>
            <person name="Terashima K."/>
            <person name="Grigoriev I.V."/>
            <person name="Hibbett D.S."/>
        </authorList>
    </citation>
    <scope>NUCLEOTIDE SEQUENCE</scope>
    <source>
        <strain evidence="2">JLM2183</strain>
    </source>
</reference>
<name>A0A9W9DYY4_9AGAR</name>
<keyword evidence="1" id="KW-0732">Signal</keyword>
<dbReference type="AlphaFoldDB" id="A0A9W9DYY4"/>
<sequence>MFKLSSSFAHFLIISLCFYNPSLGIPVHSILHPREPTYPPKIPADLLPLYFITCATNAELIANGQSLKDATPYGTALRFQLHLKKTKSTSPSPVVLRFLLYDLNQGIPPLAVPAKCLGGYAVVKFNLVHSNVDIEDLVGIPALSKYKNRKTEDAETVPDVRDVVILRDEQDEKVVVVVLLNNIVASPPTLMYAEHSMGGTAGEAWEGLQERRGQIC</sequence>
<feature type="chain" id="PRO_5040898129" evidence="1">
    <location>
        <begin position="25"/>
        <end position="216"/>
    </location>
</feature>
<proteinExistence type="predicted"/>
<feature type="signal peptide" evidence="1">
    <location>
        <begin position="1"/>
        <end position="24"/>
    </location>
</feature>
<evidence type="ECO:0000313" key="3">
    <source>
        <dbReference type="Proteomes" id="UP001150266"/>
    </source>
</evidence>
<protein>
    <submittedName>
        <fullName evidence="2">Uncharacterized protein</fullName>
    </submittedName>
</protein>
<comment type="caution">
    <text evidence="2">The sequence shown here is derived from an EMBL/GenBank/DDBJ whole genome shotgun (WGS) entry which is preliminary data.</text>
</comment>
<dbReference type="EMBL" id="JAOTPV010000001">
    <property type="protein sequence ID" value="KAJ4490721.1"/>
    <property type="molecule type" value="Genomic_DNA"/>
</dbReference>
<dbReference type="Proteomes" id="UP001150266">
    <property type="component" value="Unassembled WGS sequence"/>
</dbReference>
<dbReference type="OrthoDB" id="2849327at2759"/>
<evidence type="ECO:0000313" key="2">
    <source>
        <dbReference type="EMBL" id="KAJ4490721.1"/>
    </source>
</evidence>
<gene>
    <name evidence="2" type="ORF">J3R30DRAFT_3729392</name>
</gene>
<accession>A0A9W9DYY4</accession>
<evidence type="ECO:0000256" key="1">
    <source>
        <dbReference type="SAM" id="SignalP"/>
    </source>
</evidence>
<organism evidence="2 3">
    <name type="scientific">Lentinula aciculospora</name>
    <dbReference type="NCBI Taxonomy" id="153920"/>
    <lineage>
        <taxon>Eukaryota</taxon>
        <taxon>Fungi</taxon>
        <taxon>Dikarya</taxon>
        <taxon>Basidiomycota</taxon>
        <taxon>Agaricomycotina</taxon>
        <taxon>Agaricomycetes</taxon>
        <taxon>Agaricomycetidae</taxon>
        <taxon>Agaricales</taxon>
        <taxon>Marasmiineae</taxon>
        <taxon>Omphalotaceae</taxon>
        <taxon>Lentinula</taxon>
    </lineage>
</organism>